<keyword evidence="8 10" id="KW-1133">Transmembrane helix</keyword>
<comment type="similarity">
    <text evidence="3 10">Belongs to the FliL family.</text>
</comment>
<dbReference type="EMBL" id="JACSQZ010000029">
    <property type="protein sequence ID" value="MBD7915317.1"/>
    <property type="molecule type" value="Genomic_DNA"/>
</dbReference>
<feature type="transmembrane region" description="Helical" evidence="10">
    <location>
        <begin position="15"/>
        <end position="37"/>
    </location>
</feature>
<keyword evidence="4 10" id="KW-1003">Cell membrane</keyword>
<evidence type="ECO:0000256" key="1">
    <source>
        <dbReference type="ARBA" id="ARBA00002254"/>
    </source>
</evidence>
<dbReference type="PANTHER" id="PTHR35091">
    <property type="entry name" value="FLAGELLAR PROTEIN FLIL"/>
    <property type="match status" value="1"/>
</dbReference>
<evidence type="ECO:0000256" key="6">
    <source>
        <dbReference type="ARBA" id="ARBA00022692"/>
    </source>
</evidence>
<dbReference type="Pfam" id="PF03748">
    <property type="entry name" value="FliL"/>
    <property type="match status" value="1"/>
</dbReference>
<keyword evidence="9 10" id="KW-0472">Membrane</keyword>
<evidence type="ECO:0000256" key="3">
    <source>
        <dbReference type="ARBA" id="ARBA00008281"/>
    </source>
</evidence>
<accession>A0ABR8Q4G3</accession>
<dbReference type="Proteomes" id="UP000640335">
    <property type="component" value="Unassembled WGS sequence"/>
</dbReference>
<evidence type="ECO:0000256" key="10">
    <source>
        <dbReference type="RuleBase" id="RU364125"/>
    </source>
</evidence>
<evidence type="ECO:0000256" key="9">
    <source>
        <dbReference type="ARBA" id="ARBA00023136"/>
    </source>
</evidence>
<keyword evidence="12" id="KW-1185">Reference proteome</keyword>
<proteinExistence type="inferred from homology"/>
<evidence type="ECO:0000313" key="11">
    <source>
        <dbReference type="EMBL" id="MBD7915317.1"/>
    </source>
</evidence>
<gene>
    <name evidence="11" type="ORF">H9660_09170</name>
</gene>
<keyword evidence="6 10" id="KW-0812">Transmembrane</keyword>
<dbReference type="RefSeq" id="WP_191750079.1">
    <property type="nucleotide sequence ID" value="NZ_JACSQZ010000029.1"/>
</dbReference>
<comment type="subcellular location">
    <subcellularLocation>
        <location evidence="2">Cell membrane</location>
        <topology evidence="2">Single-pass membrane protein</topology>
    </subcellularLocation>
</comment>
<keyword evidence="5 10" id="KW-0145">Chemotaxis</keyword>
<protein>
    <recommendedName>
        <fullName evidence="10">Flagellar protein FliL</fullName>
    </recommendedName>
</protein>
<name>A0ABR8Q4G3_9CLOT</name>
<dbReference type="PANTHER" id="PTHR35091:SF2">
    <property type="entry name" value="FLAGELLAR PROTEIN FLIL"/>
    <property type="match status" value="1"/>
</dbReference>
<evidence type="ECO:0000313" key="12">
    <source>
        <dbReference type="Proteomes" id="UP000640335"/>
    </source>
</evidence>
<evidence type="ECO:0000256" key="7">
    <source>
        <dbReference type="ARBA" id="ARBA00022779"/>
    </source>
</evidence>
<keyword evidence="11" id="KW-0969">Cilium</keyword>
<keyword evidence="11" id="KW-0282">Flagellum</keyword>
<sequence>MAEEKKENKKGKNGILIVLLLLIFVGAGTFGGAYFFMSKNKASSPVIVQESFVEVGEIFVNLSDEGSKRYVKLNMSISYDKSNKDLAKEIEEKKVVIRDVAIFYIKSCKAKDFEPSNEVILKGELISRINQKLTTGVLKDIYISDIIVQ</sequence>
<keyword evidence="7 10" id="KW-0283">Flagellar rotation</keyword>
<comment type="function">
    <text evidence="1 10">Controls the rotational direction of flagella during chemotaxis.</text>
</comment>
<comment type="caution">
    <text evidence="11">The sequence shown here is derived from an EMBL/GenBank/DDBJ whole genome shotgun (WGS) entry which is preliminary data.</text>
</comment>
<reference evidence="11 12" key="1">
    <citation type="submission" date="2020-08" db="EMBL/GenBank/DDBJ databases">
        <title>A Genomic Blueprint of the Chicken Gut Microbiome.</title>
        <authorList>
            <person name="Gilroy R."/>
            <person name="Ravi A."/>
            <person name="Getino M."/>
            <person name="Pursley I."/>
            <person name="Horton D.L."/>
            <person name="Alikhan N.-F."/>
            <person name="Baker D."/>
            <person name="Gharbi K."/>
            <person name="Hall N."/>
            <person name="Watson M."/>
            <person name="Adriaenssens E.M."/>
            <person name="Foster-Nyarko E."/>
            <person name="Jarju S."/>
            <person name="Secka A."/>
            <person name="Antonio M."/>
            <person name="Oren A."/>
            <person name="Chaudhuri R."/>
            <person name="La Ragione R.M."/>
            <person name="Hildebrand F."/>
            <person name="Pallen M.J."/>
        </authorList>
    </citation>
    <scope>NUCLEOTIDE SEQUENCE [LARGE SCALE GENOMIC DNA]</scope>
    <source>
        <strain evidence="11 12">Sa3CUN1</strain>
    </source>
</reference>
<evidence type="ECO:0000256" key="4">
    <source>
        <dbReference type="ARBA" id="ARBA00022475"/>
    </source>
</evidence>
<evidence type="ECO:0000256" key="2">
    <source>
        <dbReference type="ARBA" id="ARBA00004162"/>
    </source>
</evidence>
<evidence type="ECO:0000256" key="5">
    <source>
        <dbReference type="ARBA" id="ARBA00022500"/>
    </source>
</evidence>
<organism evidence="11 12">
    <name type="scientific">Clostridium gallinarum</name>
    <dbReference type="NCBI Taxonomy" id="2762246"/>
    <lineage>
        <taxon>Bacteria</taxon>
        <taxon>Bacillati</taxon>
        <taxon>Bacillota</taxon>
        <taxon>Clostridia</taxon>
        <taxon>Eubacteriales</taxon>
        <taxon>Clostridiaceae</taxon>
        <taxon>Clostridium</taxon>
    </lineage>
</organism>
<evidence type="ECO:0000256" key="8">
    <source>
        <dbReference type="ARBA" id="ARBA00022989"/>
    </source>
</evidence>
<keyword evidence="11" id="KW-0966">Cell projection</keyword>
<dbReference type="InterPro" id="IPR005503">
    <property type="entry name" value="FliL"/>
</dbReference>